<evidence type="ECO:0000256" key="11">
    <source>
        <dbReference type="ARBA" id="ARBA00031350"/>
    </source>
</evidence>
<evidence type="ECO:0000256" key="2">
    <source>
        <dbReference type="ARBA" id="ARBA00005369"/>
    </source>
</evidence>
<dbReference type="RefSeq" id="WP_253862722.1">
    <property type="nucleotide sequence ID" value="NZ_BAAALN010000003.1"/>
</dbReference>
<comment type="subcellular location">
    <subcellularLocation>
        <location evidence="1">Cytoplasm</location>
    </subcellularLocation>
</comment>
<dbReference type="Gene3D" id="3.40.50.150">
    <property type="entry name" value="Vaccinia Virus protein VP39"/>
    <property type="match status" value="1"/>
</dbReference>
<dbReference type="Proteomes" id="UP001500653">
    <property type="component" value="Unassembled WGS sequence"/>
</dbReference>
<name>A0ABP4GMQ2_9PSEU</name>
<keyword evidence="8" id="KW-0949">S-adenosyl-L-methionine</keyword>
<comment type="similarity">
    <text evidence="2">Belongs to the methyltransferase superfamily. L-isoaspartyl/D-aspartyl protein methyltransferase family.</text>
</comment>
<feature type="compositionally biased region" description="Low complexity" evidence="12">
    <location>
        <begin position="246"/>
        <end position="255"/>
    </location>
</feature>
<sequence>MSDWTSRAARLVDELNEAGKVRSPQWQEAFRVVPRHVFVPEYYQQDGTGTWVTVRTDSPEGLDAVYANRALFTAVDEHGRGVSSSSMPGLMARMLELLDIHRGDRVLEIGTGTGYNAAVLCSVLGDDNVYSVDIDYVDTARERLASLGFAPTLATRDGVLGLPAGAPYDRIEATVAVASIPYAWVQQVREGGLILADLKIGTAAGNLVLLQRDGRVAEGRFDGGYAAFMSMRHPSRVEPPTAPVEVDTSSTVTGVTGVPPKAWEESVPWFLASLSLPEGTTYGFALDTRYTPTAALFTAPDGSRATVSLDGEDGTRECEQSGPHRLWDEVERAYALWEDLGQPSWERFGLTVTAEAQTVWLDDPVRPAWSCPLPE</sequence>
<comment type="caution">
    <text evidence="13">The sequence shown here is derived from an EMBL/GenBank/DDBJ whole genome shotgun (WGS) entry which is preliminary data.</text>
</comment>
<keyword evidence="5" id="KW-0963">Cytoplasm</keyword>
<evidence type="ECO:0000256" key="3">
    <source>
        <dbReference type="ARBA" id="ARBA00011890"/>
    </source>
</evidence>
<evidence type="ECO:0000256" key="5">
    <source>
        <dbReference type="ARBA" id="ARBA00022490"/>
    </source>
</evidence>
<evidence type="ECO:0000256" key="7">
    <source>
        <dbReference type="ARBA" id="ARBA00022679"/>
    </source>
</evidence>
<protein>
    <recommendedName>
        <fullName evidence="4">Protein-L-isoaspartate O-methyltransferase</fullName>
        <ecNumber evidence="3">2.1.1.77</ecNumber>
    </recommendedName>
    <alternativeName>
        <fullName evidence="11">L-isoaspartyl protein carboxyl methyltransferase</fullName>
    </alternativeName>
    <alternativeName>
        <fullName evidence="9">Protein L-isoaspartyl methyltransferase</fullName>
    </alternativeName>
    <alternativeName>
        <fullName evidence="10">Protein-beta-aspartate methyltransferase</fullName>
    </alternativeName>
</protein>
<dbReference type="EMBL" id="BAAALN010000003">
    <property type="protein sequence ID" value="GAA1229068.1"/>
    <property type="molecule type" value="Genomic_DNA"/>
</dbReference>
<dbReference type="PANTHER" id="PTHR11579:SF0">
    <property type="entry name" value="PROTEIN-L-ISOASPARTATE(D-ASPARTATE) O-METHYLTRANSFERASE"/>
    <property type="match status" value="1"/>
</dbReference>
<evidence type="ECO:0000256" key="12">
    <source>
        <dbReference type="SAM" id="MobiDB-lite"/>
    </source>
</evidence>
<dbReference type="GO" id="GO:0032259">
    <property type="term" value="P:methylation"/>
    <property type="evidence" value="ECO:0007669"/>
    <property type="project" value="UniProtKB-KW"/>
</dbReference>
<evidence type="ECO:0000256" key="4">
    <source>
        <dbReference type="ARBA" id="ARBA00013346"/>
    </source>
</evidence>
<accession>A0ABP4GMQ2</accession>
<dbReference type="InterPro" id="IPR029063">
    <property type="entry name" value="SAM-dependent_MTases_sf"/>
</dbReference>
<organism evidence="13 14">
    <name type="scientific">Prauserella halophila</name>
    <dbReference type="NCBI Taxonomy" id="185641"/>
    <lineage>
        <taxon>Bacteria</taxon>
        <taxon>Bacillati</taxon>
        <taxon>Actinomycetota</taxon>
        <taxon>Actinomycetes</taxon>
        <taxon>Pseudonocardiales</taxon>
        <taxon>Pseudonocardiaceae</taxon>
        <taxon>Prauserella</taxon>
    </lineage>
</organism>
<reference evidence="14" key="1">
    <citation type="journal article" date="2019" name="Int. J. Syst. Evol. Microbiol.">
        <title>The Global Catalogue of Microorganisms (GCM) 10K type strain sequencing project: providing services to taxonomists for standard genome sequencing and annotation.</title>
        <authorList>
            <consortium name="The Broad Institute Genomics Platform"/>
            <consortium name="The Broad Institute Genome Sequencing Center for Infectious Disease"/>
            <person name="Wu L."/>
            <person name="Ma J."/>
        </authorList>
    </citation>
    <scope>NUCLEOTIDE SEQUENCE [LARGE SCALE GENOMIC DNA]</scope>
    <source>
        <strain evidence="14">JCM 13023</strain>
    </source>
</reference>
<evidence type="ECO:0000256" key="6">
    <source>
        <dbReference type="ARBA" id="ARBA00022603"/>
    </source>
</evidence>
<dbReference type="Pfam" id="PF01135">
    <property type="entry name" value="PCMT"/>
    <property type="match status" value="1"/>
</dbReference>
<dbReference type="PANTHER" id="PTHR11579">
    <property type="entry name" value="PROTEIN-L-ISOASPARTATE O-METHYLTRANSFERASE"/>
    <property type="match status" value="1"/>
</dbReference>
<feature type="region of interest" description="Disordered" evidence="12">
    <location>
        <begin position="236"/>
        <end position="255"/>
    </location>
</feature>
<dbReference type="SUPFAM" id="SSF53335">
    <property type="entry name" value="S-adenosyl-L-methionine-dependent methyltransferases"/>
    <property type="match status" value="1"/>
</dbReference>
<keyword evidence="14" id="KW-1185">Reference proteome</keyword>
<evidence type="ECO:0000256" key="1">
    <source>
        <dbReference type="ARBA" id="ARBA00004496"/>
    </source>
</evidence>
<dbReference type="GO" id="GO:0008168">
    <property type="term" value="F:methyltransferase activity"/>
    <property type="evidence" value="ECO:0007669"/>
    <property type="project" value="UniProtKB-KW"/>
</dbReference>
<evidence type="ECO:0000256" key="8">
    <source>
        <dbReference type="ARBA" id="ARBA00022691"/>
    </source>
</evidence>
<evidence type="ECO:0000313" key="13">
    <source>
        <dbReference type="EMBL" id="GAA1229068.1"/>
    </source>
</evidence>
<proteinExistence type="inferred from homology"/>
<evidence type="ECO:0000256" key="9">
    <source>
        <dbReference type="ARBA" id="ARBA00030757"/>
    </source>
</evidence>
<keyword evidence="6 13" id="KW-0489">Methyltransferase</keyword>
<evidence type="ECO:0000256" key="10">
    <source>
        <dbReference type="ARBA" id="ARBA00031323"/>
    </source>
</evidence>
<keyword evidence="7" id="KW-0808">Transferase</keyword>
<dbReference type="InterPro" id="IPR000682">
    <property type="entry name" value="PCMT"/>
</dbReference>
<gene>
    <name evidence="13" type="ORF">GCM10009676_09430</name>
</gene>
<dbReference type="EC" id="2.1.1.77" evidence="3"/>
<evidence type="ECO:0000313" key="14">
    <source>
        <dbReference type="Proteomes" id="UP001500653"/>
    </source>
</evidence>